<proteinExistence type="predicted"/>
<dbReference type="Proteomes" id="UP001180020">
    <property type="component" value="Unassembled WGS sequence"/>
</dbReference>
<evidence type="ECO:0000256" key="3">
    <source>
        <dbReference type="ARBA" id="ARBA00022771"/>
    </source>
</evidence>
<dbReference type="InterPro" id="IPR018289">
    <property type="entry name" value="MULE_transposase_dom"/>
</dbReference>
<dbReference type="GO" id="GO:0004803">
    <property type="term" value="F:transposase activity"/>
    <property type="evidence" value="ECO:0007669"/>
    <property type="project" value="InterPro"/>
</dbReference>
<dbReference type="GO" id="GO:0006313">
    <property type="term" value="P:DNA transposition"/>
    <property type="evidence" value="ECO:0007669"/>
    <property type="project" value="InterPro"/>
</dbReference>
<keyword evidence="10" id="KW-1185">Reference proteome</keyword>
<evidence type="ECO:0000256" key="2">
    <source>
        <dbReference type="ARBA" id="ARBA00022723"/>
    </source>
</evidence>
<dbReference type="EMBL" id="JAUJYO010000018">
    <property type="protein sequence ID" value="KAK1289148.1"/>
    <property type="molecule type" value="Genomic_DNA"/>
</dbReference>
<dbReference type="PANTHER" id="PTHR31973:SF187">
    <property type="entry name" value="MUTATOR TRANSPOSASE MUDRA PROTEIN"/>
    <property type="match status" value="1"/>
</dbReference>
<evidence type="ECO:0000313" key="9">
    <source>
        <dbReference type="EMBL" id="KAK1289148.1"/>
    </source>
</evidence>
<keyword evidence="5" id="KW-0238">DNA-binding</keyword>
<dbReference type="InterPro" id="IPR001207">
    <property type="entry name" value="Transposase_mutator"/>
</dbReference>
<feature type="domain" description="SWIM-type" evidence="8">
    <location>
        <begin position="185"/>
        <end position="219"/>
    </location>
</feature>
<evidence type="ECO:0000313" key="10">
    <source>
        <dbReference type="Proteomes" id="UP001180020"/>
    </source>
</evidence>
<reference evidence="9" key="1">
    <citation type="journal article" date="2023" name="Nat. Commun.">
        <title>Diploid and tetraploid genomes of Acorus and the evolution of monocots.</title>
        <authorList>
            <person name="Ma L."/>
            <person name="Liu K.W."/>
            <person name="Li Z."/>
            <person name="Hsiao Y.Y."/>
            <person name="Qi Y."/>
            <person name="Fu T."/>
            <person name="Tang G.D."/>
            <person name="Zhang D."/>
            <person name="Sun W.H."/>
            <person name="Liu D.K."/>
            <person name="Li Y."/>
            <person name="Chen G.Z."/>
            <person name="Liu X.D."/>
            <person name="Liao X.Y."/>
            <person name="Jiang Y.T."/>
            <person name="Yu X."/>
            <person name="Hao Y."/>
            <person name="Huang J."/>
            <person name="Zhao X.W."/>
            <person name="Ke S."/>
            <person name="Chen Y.Y."/>
            <person name="Wu W.L."/>
            <person name="Hsu J.L."/>
            <person name="Lin Y.F."/>
            <person name="Huang M.D."/>
            <person name="Li C.Y."/>
            <person name="Huang L."/>
            <person name="Wang Z.W."/>
            <person name="Zhao X."/>
            <person name="Zhong W.Y."/>
            <person name="Peng D.H."/>
            <person name="Ahmad S."/>
            <person name="Lan S."/>
            <person name="Zhang J.S."/>
            <person name="Tsai W.C."/>
            <person name="Van de Peer Y."/>
            <person name="Liu Z.J."/>
        </authorList>
    </citation>
    <scope>NUCLEOTIDE SEQUENCE</scope>
    <source>
        <strain evidence="9">CP</strain>
    </source>
</reference>
<evidence type="ECO:0000256" key="7">
    <source>
        <dbReference type="PROSITE-ProRule" id="PRU00325"/>
    </source>
</evidence>
<evidence type="ECO:0000256" key="6">
    <source>
        <dbReference type="ARBA" id="ARBA00023172"/>
    </source>
</evidence>
<reference evidence="9" key="2">
    <citation type="submission" date="2023-06" db="EMBL/GenBank/DDBJ databases">
        <authorList>
            <person name="Ma L."/>
            <person name="Liu K.-W."/>
            <person name="Li Z."/>
            <person name="Hsiao Y.-Y."/>
            <person name="Qi Y."/>
            <person name="Fu T."/>
            <person name="Tang G."/>
            <person name="Zhang D."/>
            <person name="Sun W.-H."/>
            <person name="Liu D.-K."/>
            <person name="Li Y."/>
            <person name="Chen G.-Z."/>
            <person name="Liu X.-D."/>
            <person name="Liao X.-Y."/>
            <person name="Jiang Y.-T."/>
            <person name="Yu X."/>
            <person name="Hao Y."/>
            <person name="Huang J."/>
            <person name="Zhao X.-W."/>
            <person name="Ke S."/>
            <person name="Chen Y.-Y."/>
            <person name="Wu W.-L."/>
            <person name="Hsu J.-L."/>
            <person name="Lin Y.-F."/>
            <person name="Huang M.-D."/>
            <person name="Li C.-Y."/>
            <person name="Huang L."/>
            <person name="Wang Z.-W."/>
            <person name="Zhao X."/>
            <person name="Zhong W.-Y."/>
            <person name="Peng D.-H."/>
            <person name="Ahmad S."/>
            <person name="Lan S."/>
            <person name="Zhang J.-S."/>
            <person name="Tsai W.-C."/>
            <person name="Van De Peer Y."/>
            <person name="Liu Z.-J."/>
        </authorList>
    </citation>
    <scope>NUCLEOTIDE SEQUENCE</scope>
    <source>
        <strain evidence="9">CP</strain>
        <tissue evidence="9">Leaves</tissue>
    </source>
</reference>
<protein>
    <recommendedName>
        <fullName evidence="8">SWIM-type domain-containing protein</fullName>
    </recommendedName>
</protein>
<evidence type="ECO:0000256" key="1">
    <source>
        <dbReference type="ARBA" id="ARBA00022578"/>
    </source>
</evidence>
<accession>A0AAV9CLU1</accession>
<organism evidence="9 10">
    <name type="scientific">Acorus calamus</name>
    <name type="common">Sweet flag</name>
    <dbReference type="NCBI Taxonomy" id="4465"/>
    <lineage>
        <taxon>Eukaryota</taxon>
        <taxon>Viridiplantae</taxon>
        <taxon>Streptophyta</taxon>
        <taxon>Embryophyta</taxon>
        <taxon>Tracheophyta</taxon>
        <taxon>Spermatophyta</taxon>
        <taxon>Magnoliopsida</taxon>
        <taxon>Liliopsida</taxon>
        <taxon>Acoraceae</taxon>
        <taxon>Acorus</taxon>
    </lineage>
</organism>
<dbReference type="SMART" id="SM00575">
    <property type="entry name" value="ZnF_PMZ"/>
    <property type="match status" value="1"/>
</dbReference>
<keyword evidence="6" id="KW-0233">DNA recombination</keyword>
<dbReference type="PANTHER" id="PTHR31973">
    <property type="entry name" value="POLYPROTEIN, PUTATIVE-RELATED"/>
    <property type="match status" value="1"/>
</dbReference>
<dbReference type="InterPro" id="IPR006564">
    <property type="entry name" value="Znf_PMZ"/>
</dbReference>
<dbReference type="PROSITE" id="PS50966">
    <property type="entry name" value="ZF_SWIM"/>
    <property type="match status" value="1"/>
</dbReference>
<keyword evidence="3 7" id="KW-0863">Zinc-finger</keyword>
<keyword evidence="4" id="KW-0862">Zinc</keyword>
<dbReference type="AlphaFoldDB" id="A0AAV9CLU1"/>
<dbReference type="GO" id="GO:0003677">
    <property type="term" value="F:DNA binding"/>
    <property type="evidence" value="ECO:0007669"/>
    <property type="project" value="UniProtKB-KW"/>
</dbReference>
<name>A0AAV9CLU1_ACOCL</name>
<evidence type="ECO:0000256" key="5">
    <source>
        <dbReference type="ARBA" id="ARBA00023125"/>
    </source>
</evidence>
<dbReference type="Pfam" id="PF10551">
    <property type="entry name" value="MULE"/>
    <property type="match status" value="1"/>
</dbReference>
<evidence type="ECO:0000256" key="4">
    <source>
        <dbReference type="ARBA" id="ARBA00022833"/>
    </source>
</evidence>
<dbReference type="PROSITE" id="PS01007">
    <property type="entry name" value="TRANSPOSASE_MUTATOR"/>
    <property type="match status" value="1"/>
</dbReference>
<gene>
    <name evidence="9" type="ORF">QJS10_CPB18g00660</name>
</gene>
<dbReference type="Pfam" id="PF04434">
    <property type="entry name" value="SWIM"/>
    <property type="match status" value="1"/>
</dbReference>
<keyword evidence="2" id="KW-0479">Metal-binding</keyword>
<dbReference type="InterPro" id="IPR007527">
    <property type="entry name" value="Znf_SWIM"/>
</dbReference>
<sequence length="236" mass="26889">MGCSPFVGLDGCHLKNKYKGIMLSATALDANSGLFPLAFAVVKSESGETWTWFLECLHEANGMVDGFTFMSDRDKGLESIVPLVFPNVEHRTCVRHLSHYLTNNISESFNAWINKARVLPIVEMVDTIRQKIMERMNSRRVMGSKWKGRIVPIAVKYIQSITEDIGEYEVRRSDDYKAEVVGPYFRTGVRLDERTCTCRMWQVSGIPCVHAAAFISRVRGFNVIDIVDKYFSLEKF</sequence>
<evidence type="ECO:0000259" key="8">
    <source>
        <dbReference type="PROSITE" id="PS50966"/>
    </source>
</evidence>
<keyword evidence="1" id="KW-0815">Transposition</keyword>
<comment type="caution">
    <text evidence="9">The sequence shown here is derived from an EMBL/GenBank/DDBJ whole genome shotgun (WGS) entry which is preliminary data.</text>
</comment>
<dbReference type="GO" id="GO:0008270">
    <property type="term" value="F:zinc ion binding"/>
    <property type="evidence" value="ECO:0007669"/>
    <property type="project" value="UniProtKB-KW"/>
</dbReference>